<dbReference type="InterPro" id="IPR036188">
    <property type="entry name" value="FAD/NAD-bd_sf"/>
</dbReference>
<dbReference type="RefSeq" id="WP_090799066.1">
    <property type="nucleotide sequence ID" value="NZ_BOND01000002.1"/>
</dbReference>
<dbReference type="STRING" id="137265.SAMN05421684_5559"/>
<dbReference type="EMBL" id="FNQB01000003">
    <property type="protein sequence ID" value="SDZ48249.1"/>
    <property type="molecule type" value="Genomic_DNA"/>
</dbReference>
<keyword evidence="8" id="KW-1185">Reference proteome</keyword>
<dbReference type="Pfam" id="PF05199">
    <property type="entry name" value="GMC_oxred_C"/>
    <property type="match status" value="1"/>
</dbReference>
<gene>
    <name evidence="7" type="ORF">SAMN05421684_5559</name>
</gene>
<comment type="similarity">
    <text evidence="2">Belongs to the GMC oxidoreductase family.</text>
</comment>
<dbReference type="PANTHER" id="PTHR11552">
    <property type="entry name" value="GLUCOSE-METHANOL-CHOLINE GMC OXIDOREDUCTASE"/>
    <property type="match status" value="1"/>
</dbReference>
<dbReference type="PANTHER" id="PTHR11552:SF147">
    <property type="entry name" value="CHOLINE DEHYDROGENASE, MITOCHONDRIAL"/>
    <property type="match status" value="1"/>
</dbReference>
<dbReference type="PROSITE" id="PS51257">
    <property type="entry name" value="PROKAR_LIPOPROTEIN"/>
    <property type="match status" value="1"/>
</dbReference>
<dbReference type="SUPFAM" id="SSF54373">
    <property type="entry name" value="FAD-linked reductases, C-terminal domain"/>
    <property type="match status" value="1"/>
</dbReference>
<dbReference type="Gene3D" id="3.30.560.10">
    <property type="entry name" value="Glucose Oxidase, domain 3"/>
    <property type="match status" value="1"/>
</dbReference>
<dbReference type="Gene3D" id="3.50.50.60">
    <property type="entry name" value="FAD/NAD(P)-binding domain"/>
    <property type="match status" value="1"/>
</dbReference>
<evidence type="ECO:0000259" key="6">
    <source>
        <dbReference type="PROSITE" id="PS00624"/>
    </source>
</evidence>
<dbReference type="AlphaFoldDB" id="A0A1H3TFY2"/>
<sequence>MRSFDYIVVGAGTAGCVLATRLSEDADASVLLLEAGTAFPPPLARDPLAWPALAGTEVDWRYTTVPQSGADRQQLPYPQGRVLGGSGEINGLTHVRGDPASYDAWDEAGAIGWTYESMLPFFMRSETTLGGDPAYRGQAGPVPVDPPATTDPLWEAFFTAAVEAGHHPNADSNGPNAEGTSWSEVTVRDGVRRGAAEAYLAPVAQRPNLTVLADAAAVRLVVDHGACRGVAYRVDGHTGVTYADREVLLAAGTIGSPRLLMLSGIGPGDHLREVGLPVVADLPGVGGNLQDHPRSQVAYAASRPVGDGTLARRPHVLARSGDGPPDLQLGFVAEPIHPRWMPGDEPGFSVVFALMSPDSRGTVRLRDPDPFEPPLIDPAFLTDDGDVARMVAGLRAAREVGDAPALADLRAGEEYPGAAVTSTAVLAQYVRDTATSSFDPVGTCRMGIDGAAVVDPTLRVHGIAGLRVADASVMPSIVSGNVNAPTLAIAERAASLIG</sequence>
<organism evidence="7 8">
    <name type="scientific">Asanoa ishikariensis</name>
    <dbReference type="NCBI Taxonomy" id="137265"/>
    <lineage>
        <taxon>Bacteria</taxon>
        <taxon>Bacillati</taxon>
        <taxon>Actinomycetota</taxon>
        <taxon>Actinomycetes</taxon>
        <taxon>Micromonosporales</taxon>
        <taxon>Micromonosporaceae</taxon>
        <taxon>Asanoa</taxon>
    </lineage>
</organism>
<evidence type="ECO:0000256" key="3">
    <source>
        <dbReference type="ARBA" id="ARBA00022630"/>
    </source>
</evidence>
<dbReference type="Proteomes" id="UP000199632">
    <property type="component" value="Unassembled WGS sequence"/>
</dbReference>
<keyword evidence="3" id="KW-0285">Flavoprotein</keyword>
<evidence type="ECO:0000256" key="4">
    <source>
        <dbReference type="ARBA" id="ARBA00022827"/>
    </source>
</evidence>
<dbReference type="GO" id="GO:0050660">
    <property type="term" value="F:flavin adenine dinucleotide binding"/>
    <property type="evidence" value="ECO:0007669"/>
    <property type="project" value="InterPro"/>
</dbReference>
<evidence type="ECO:0000256" key="2">
    <source>
        <dbReference type="ARBA" id="ARBA00010790"/>
    </source>
</evidence>
<reference evidence="8" key="1">
    <citation type="submission" date="2016-10" db="EMBL/GenBank/DDBJ databases">
        <authorList>
            <person name="Varghese N."/>
            <person name="Submissions S."/>
        </authorList>
    </citation>
    <scope>NUCLEOTIDE SEQUENCE [LARGE SCALE GENOMIC DNA]</scope>
    <source>
        <strain evidence="8">DSM 44718</strain>
    </source>
</reference>
<dbReference type="InterPro" id="IPR007867">
    <property type="entry name" value="GMC_OxRtase_C"/>
</dbReference>
<accession>A0A1H3TFY2</accession>
<evidence type="ECO:0000256" key="1">
    <source>
        <dbReference type="ARBA" id="ARBA00001974"/>
    </source>
</evidence>
<feature type="binding site" evidence="5">
    <location>
        <position position="82"/>
    </location>
    <ligand>
        <name>FAD</name>
        <dbReference type="ChEBI" id="CHEBI:57692"/>
    </ligand>
</feature>
<evidence type="ECO:0000313" key="7">
    <source>
        <dbReference type="EMBL" id="SDZ48249.1"/>
    </source>
</evidence>
<dbReference type="PIRSF" id="PIRSF000137">
    <property type="entry name" value="Alcohol_oxidase"/>
    <property type="match status" value="1"/>
</dbReference>
<dbReference type="SUPFAM" id="SSF51905">
    <property type="entry name" value="FAD/NAD(P)-binding domain"/>
    <property type="match status" value="1"/>
</dbReference>
<feature type="domain" description="Glucose-methanol-choline oxidoreductase N-terminal" evidence="6">
    <location>
        <begin position="252"/>
        <end position="266"/>
    </location>
</feature>
<dbReference type="InterPro" id="IPR012132">
    <property type="entry name" value="GMC_OxRdtase"/>
</dbReference>
<name>A0A1H3TFY2_9ACTN</name>
<dbReference type="GO" id="GO:0016614">
    <property type="term" value="F:oxidoreductase activity, acting on CH-OH group of donors"/>
    <property type="evidence" value="ECO:0007669"/>
    <property type="project" value="InterPro"/>
</dbReference>
<evidence type="ECO:0000256" key="5">
    <source>
        <dbReference type="PIRSR" id="PIRSR000137-2"/>
    </source>
</evidence>
<keyword evidence="4 5" id="KW-0274">FAD</keyword>
<dbReference type="PROSITE" id="PS00624">
    <property type="entry name" value="GMC_OXRED_2"/>
    <property type="match status" value="1"/>
</dbReference>
<dbReference type="Pfam" id="PF00732">
    <property type="entry name" value="GMC_oxred_N"/>
    <property type="match status" value="1"/>
</dbReference>
<evidence type="ECO:0000313" key="8">
    <source>
        <dbReference type="Proteomes" id="UP000199632"/>
    </source>
</evidence>
<protein>
    <submittedName>
        <fullName evidence="7">Choline dehydrogenase</fullName>
    </submittedName>
</protein>
<proteinExistence type="inferred from homology"/>
<dbReference type="OrthoDB" id="9785276at2"/>
<comment type="cofactor">
    <cofactor evidence="1 5">
        <name>FAD</name>
        <dbReference type="ChEBI" id="CHEBI:57692"/>
    </cofactor>
</comment>
<dbReference type="InterPro" id="IPR000172">
    <property type="entry name" value="GMC_OxRdtase_N"/>
</dbReference>